<evidence type="ECO:0000313" key="2">
    <source>
        <dbReference type="EMBL" id="RIL41133.1"/>
    </source>
</evidence>
<dbReference type="InterPro" id="IPR001387">
    <property type="entry name" value="Cro/C1-type_HTH"/>
</dbReference>
<sequence>MERLNEELSRKKLAKSLNKFFKTTYYTERIIGLIESNEAYLKFDVVDEMCCFFNLTIQDLLYKKWSEYNQDFTDYLHNKITKHCHLPDENRTRIHQFSQLISHFNLVNKQDWVSFPKYDFIQRVYYDYFEKNVIDYSTCEIALNTFKFHYPNYLYKNNSGLVIKHDSAGILSVADHRDPISNDALKNGVEKIEHAIGLLLEVNTHKYDQGLFTSHNIEKLIEYFRCHNISLNNLSSNTLIPLSTLKNLYKNPKKLYFKDIHTLCNYLDFPINEISNYTSDIQDNIDAKNIGEHLAKLTNTGEIESFNQQYYLTSQETQLLIPSYCYESFIRQMKKDLNRGSDETMLFMEFKHFIFQWHFFNKLKILLSQKLNGKIGRDLFYMFTKTEIESALGNKLYPSNPVNLLGTLALNRISKFDNTSNKELQEIIEEQFK</sequence>
<gene>
    <name evidence="2" type="ORF">BUZ01_13390</name>
</gene>
<accession>A0A418HKC7</accession>
<dbReference type="Proteomes" id="UP000283576">
    <property type="component" value="Unassembled WGS sequence"/>
</dbReference>
<comment type="caution">
    <text evidence="2">The sequence shown here is derived from an EMBL/GenBank/DDBJ whole genome shotgun (WGS) entry which is preliminary data.</text>
</comment>
<organism evidence="2 3">
    <name type="scientific">Staphylococcus gallinarum</name>
    <dbReference type="NCBI Taxonomy" id="1293"/>
    <lineage>
        <taxon>Bacteria</taxon>
        <taxon>Bacillati</taxon>
        <taxon>Bacillota</taxon>
        <taxon>Bacilli</taxon>
        <taxon>Bacillales</taxon>
        <taxon>Staphylococcaceae</taxon>
        <taxon>Staphylococcus</taxon>
    </lineage>
</organism>
<name>A0A418HKC7_STAGA</name>
<dbReference type="Pfam" id="PF13443">
    <property type="entry name" value="HTH_26"/>
    <property type="match status" value="1"/>
</dbReference>
<dbReference type="RefSeq" id="WP_119624625.1">
    <property type="nucleotide sequence ID" value="NZ_QXRZ01000015.1"/>
</dbReference>
<dbReference type="AlphaFoldDB" id="A0A418HKC7"/>
<evidence type="ECO:0000259" key="1">
    <source>
        <dbReference type="Pfam" id="PF13443"/>
    </source>
</evidence>
<evidence type="ECO:0000313" key="3">
    <source>
        <dbReference type="Proteomes" id="UP000283576"/>
    </source>
</evidence>
<dbReference type="EMBL" id="QXRZ01000015">
    <property type="protein sequence ID" value="RIL41133.1"/>
    <property type="molecule type" value="Genomic_DNA"/>
</dbReference>
<feature type="domain" description="HTH cro/C1-type" evidence="1">
    <location>
        <begin position="224"/>
        <end position="278"/>
    </location>
</feature>
<protein>
    <recommendedName>
        <fullName evidence="1">HTH cro/C1-type domain-containing protein</fullName>
    </recommendedName>
</protein>
<proteinExistence type="predicted"/>
<reference evidence="2 3" key="1">
    <citation type="journal article" date="2016" name="Front. Microbiol.">
        <title>Comprehensive Phylogenetic Analysis of Bovine Non-aureus Staphylococci Species Based on Whole-Genome Sequencing.</title>
        <authorList>
            <person name="Naushad S."/>
            <person name="Barkema H.W."/>
            <person name="Luby C."/>
            <person name="Condas L.A."/>
            <person name="Nobrega D.B."/>
            <person name="Carson D.A."/>
            <person name="De Buck J."/>
        </authorList>
    </citation>
    <scope>NUCLEOTIDE SEQUENCE [LARGE SCALE GENOMIC DNA]</scope>
    <source>
        <strain evidence="2 3">SNUC 1388</strain>
    </source>
</reference>